<accession>A0A2V2W500</accession>
<dbReference type="AlphaFoldDB" id="A0A2V2W500"/>
<dbReference type="Proteomes" id="UP000246078">
    <property type="component" value="Unassembled WGS sequence"/>
</dbReference>
<name>A0A2V2W500_TRYCR</name>
<feature type="region of interest" description="Disordered" evidence="1">
    <location>
        <begin position="1"/>
        <end position="48"/>
    </location>
</feature>
<feature type="compositionally biased region" description="Basic and acidic residues" evidence="1">
    <location>
        <begin position="25"/>
        <end position="38"/>
    </location>
</feature>
<dbReference type="Pfam" id="PF24466">
    <property type="entry name" value="DUF7578"/>
    <property type="match status" value="1"/>
</dbReference>
<sequence>MPAGRPESVQGGNVESRVPTVPQGDCRKRTRSDFHTDTDQPAATCRGVGKRQQTNWTLLSQVEDVLLEGKDRITSMRLNEFLRIFLGGRGVVDANEDVSMEMFRMKPMRFSPTAKRHCAQ</sequence>
<reference evidence="3 4" key="1">
    <citation type="journal article" date="2018" name="Microb. Genom.">
        <title>Expanding an expanded genome: long-read sequencing of Trypanosoma cruzi.</title>
        <authorList>
            <person name="Berna L."/>
            <person name="Rodriguez M."/>
            <person name="Chiribao M.L."/>
            <person name="Parodi-Talice A."/>
            <person name="Pita S."/>
            <person name="Rijo G."/>
            <person name="Alvarez-Valin F."/>
            <person name="Robello C."/>
        </authorList>
    </citation>
    <scope>NUCLEOTIDE SEQUENCE [LARGE SCALE GENOMIC DNA]</scope>
    <source>
        <strain evidence="3 4">TCC</strain>
    </source>
</reference>
<evidence type="ECO:0000256" key="1">
    <source>
        <dbReference type="SAM" id="MobiDB-lite"/>
    </source>
</evidence>
<protein>
    <submittedName>
        <fullName evidence="3">Putative retrotransposon hot spot protein (RHS)</fullName>
    </submittedName>
</protein>
<dbReference type="VEuPathDB" id="TriTrypDB:TcCL_NonESM11805"/>
<dbReference type="EMBL" id="PRFC01000170">
    <property type="protein sequence ID" value="PWV03732.1"/>
    <property type="molecule type" value="Genomic_DNA"/>
</dbReference>
<evidence type="ECO:0000313" key="3">
    <source>
        <dbReference type="EMBL" id="PWV03732.1"/>
    </source>
</evidence>
<feature type="domain" description="DUF7578" evidence="2">
    <location>
        <begin position="72"/>
        <end position="110"/>
    </location>
</feature>
<dbReference type="InterPro" id="IPR056000">
    <property type="entry name" value="DUF7578"/>
</dbReference>
<gene>
    <name evidence="3" type="ORF">C3747_170g72</name>
</gene>
<proteinExistence type="predicted"/>
<evidence type="ECO:0000259" key="2">
    <source>
        <dbReference type="Pfam" id="PF24466"/>
    </source>
</evidence>
<comment type="caution">
    <text evidence="3">The sequence shown here is derived from an EMBL/GenBank/DDBJ whole genome shotgun (WGS) entry which is preliminary data.</text>
</comment>
<dbReference type="VEuPathDB" id="TriTrypDB:C3747_170g72"/>
<evidence type="ECO:0000313" key="4">
    <source>
        <dbReference type="Proteomes" id="UP000246078"/>
    </source>
</evidence>
<dbReference type="VEuPathDB" id="TriTrypDB:TcCLB.511845.10"/>
<organism evidence="3 4">
    <name type="scientific">Trypanosoma cruzi</name>
    <dbReference type="NCBI Taxonomy" id="5693"/>
    <lineage>
        <taxon>Eukaryota</taxon>
        <taxon>Discoba</taxon>
        <taxon>Euglenozoa</taxon>
        <taxon>Kinetoplastea</taxon>
        <taxon>Metakinetoplastina</taxon>
        <taxon>Trypanosomatida</taxon>
        <taxon>Trypanosomatidae</taxon>
        <taxon>Trypanosoma</taxon>
        <taxon>Schizotrypanum</taxon>
    </lineage>
</organism>